<accession>A0A250IGJ7</accession>
<dbReference type="KEGG" id="mbd:MEBOL_003849"/>
<name>A0A250IGJ7_9BACT</name>
<organism evidence="1 2">
    <name type="scientific">Melittangium boletus DSM 14713</name>
    <dbReference type="NCBI Taxonomy" id="1294270"/>
    <lineage>
        <taxon>Bacteria</taxon>
        <taxon>Pseudomonadati</taxon>
        <taxon>Myxococcota</taxon>
        <taxon>Myxococcia</taxon>
        <taxon>Myxococcales</taxon>
        <taxon>Cystobacterineae</taxon>
        <taxon>Archangiaceae</taxon>
        <taxon>Melittangium</taxon>
    </lineage>
</organism>
<keyword evidence="2" id="KW-1185">Reference proteome</keyword>
<evidence type="ECO:0000313" key="1">
    <source>
        <dbReference type="EMBL" id="ATB30388.1"/>
    </source>
</evidence>
<evidence type="ECO:0000313" key="2">
    <source>
        <dbReference type="Proteomes" id="UP000217289"/>
    </source>
</evidence>
<sequence length="68" mass="7564">MLLERVKHLKSRIARQADKFKLIFSEAELKAIAKRGKELGLSDSFVDDLIFTGSREAKALSTGSEALK</sequence>
<reference evidence="1 2" key="1">
    <citation type="submission" date="2017-06" db="EMBL/GenBank/DDBJ databases">
        <authorList>
            <person name="Kim H.J."/>
            <person name="Triplett B.A."/>
        </authorList>
    </citation>
    <scope>NUCLEOTIDE SEQUENCE [LARGE SCALE GENOMIC DNA]</scope>
    <source>
        <strain evidence="1 2">DSM 14713</strain>
    </source>
</reference>
<proteinExistence type="predicted"/>
<protein>
    <submittedName>
        <fullName evidence="1">Uncharacterized protein</fullName>
    </submittedName>
</protein>
<gene>
    <name evidence="1" type="ORF">MEBOL_003849</name>
</gene>
<dbReference type="EMBL" id="CP022163">
    <property type="protein sequence ID" value="ATB30388.1"/>
    <property type="molecule type" value="Genomic_DNA"/>
</dbReference>
<dbReference type="AlphaFoldDB" id="A0A250IGJ7"/>
<dbReference type="RefSeq" id="WP_095978845.1">
    <property type="nucleotide sequence ID" value="NZ_CP022163.1"/>
</dbReference>
<dbReference type="Proteomes" id="UP000217289">
    <property type="component" value="Chromosome"/>
</dbReference>